<dbReference type="Pfam" id="PF00196">
    <property type="entry name" value="GerE"/>
    <property type="match status" value="1"/>
</dbReference>
<feature type="domain" description="HTH luxR-type" evidence="3">
    <location>
        <begin position="116"/>
        <end position="181"/>
    </location>
</feature>
<evidence type="ECO:0000256" key="1">
    <source>
        <dbReference type="ARBA" id="ARBA00023125"/>
    </source>
</evidence>
<dbReference type="PROSITE" id="PS50110">
    <property type="entry name" value="RESPONSE_REGULATORY"/>
    <property type="match status" value="1"/>
</dbReference>
<keyword evidence="1 5" id="KW-0238">DNA-binding</keyword>
<evidence type="ECO:0000259" key="3">
    <source>
        <dbReference type="PROSITE" id="PS50043"/>
    </source>
</evidence>
<dbReference type="PROSITE" id="PS50043">
    <property type="entry name" value="HTH_LUXR_2"/>
    <property type="match status" value="1"/>
</dbReference>
<name>A0A7W6JDL9_9CAUL</name>
<dbReference type="InterPro" id="IPR036388">
    <property type="entry name" value="WH-like_DNA-bd_sf"/>
</dbReference>
<dbReference type="Gene3D" id="3.40.50.2300">
    <property type="match status" value="1"/>
</dbReference>
<dbReference type="InterPro" id="IPR051015">
    <property type="entry name" value="EvgA-like"/>
</dbReference>
<dbReference type="AlphaFoldDB" id="A0A7W6JDL9"/>
<evidence type="ECO:0000256" key="2">
    <source>
        <dbReference type="PROSITE-ProRule" id="PRU00169"/>
    </source>
</evidence>
<dbReference type="Pfam" id="PF00072">
    <property type="entry name" value="Response_reg"/>
    <property type="match status" value="1"/>
</dbReference>
<accession>A0A7W6JDL9</accession>
<sequence length="194" mass="20370">MLERDLGIADVAGVEDIVSLHELLRNGRSVEFVVLDAELPGLDGAAGLRRLTSAFPELGVVVMASHAGLDCVDAAPAAGVRGCLMKDRPDDEISAVLRAIFQGQAFVSAAVDSARSADPVDALTSRQRTVVEMLASGRSNKEIGYLLGICEGTVKVHLLAAFRQMGVRNRVQAVTALHGRSGQPLLPGVYGGRA</sequence>
<keyword evidence="6" id="KW-1185">Reference proteome</keyword>
<dbReference type="PANTHER" id="PTHR45566:SF1">
    <property type="entry name" value="HTH-TYPE TRANSCRIPTIONAL REGULATOR YHJB-RELATED"/>
    <property type="match status" value="1"/>
</dbReference>
<dbReference type="Gene3D" id="1.10.10.10">
    <property type="entry name" value="Winged helix-like DNA-binding domain superfamily/Winged helix DNA-binding domain"/>
    <property type="match status" value="1"/>
</dbReference>
<dbReference type="SUPFAM" id="SSF46894">
    <property type="entry name" value="C-terminal effector domain of the bipartite response regulators"/>
    <property type="match status" value="1"/>
</dbReference>
<dbReference type="GO" id="GO:0000160">
    <property type="term" value="P:phosphorelay signal transduction system"/>
    <property type="evidence" value="ECO:0007669"/>
    <property type="project" value="InterPro"/>
</dbReference>
<dbReference type="InterPro" id="IPR000792">
    <property type="entry name" value="Tscrpt_reg_LuxR_C"/>
</dbReference>
<reference evidence="5 6" key="1">
    <citation type="submission" date="2020-08" db="EMBL/GenBank/DDBJ databases">
        <title>Genomic Encyclopedia of Type Strains, Phase IV (KMG-IV): sequencing the most valuable type-strain genomes for metagenomic binning, comparative biology and taxonomic classification.</title>
        <authorList>
            <person name="Goeker M."/>
        </authorList>
    </citation>
    <scope>NUCLEOTIDE SEQUENCE [LARGE SCALE GENOMIC DNA]</scope>
    <source>
        <strain evidence="5 6">DSM 23960</strain>
    </source>
</reference>
<dbReference type="PANTHER" id="PTHR45566">
    <property type="entry name" value="HTH-TYPE TRANSCRIPTIONAL REGULATOR YHJB-RELATED"/>
    <property type="match status" value="1"/>
</dbReference>
<dbReference type="GO" id="GO:0006355">
    <property type="term" value="P:regulation of DNA-templated transcription"/>
    <property type="evidence" value="ECO:0007669"/>
    <property type="project" value="InterPro"/>
</dbReference>
<dbReference type="InterPro" id="IPR001789">
    <property type="entry name" value="Sig_transdc_resp-reg_receiver"/>
</dbReference>
<dbReference type="SUPFAM" id="SSF52172">
    <property type="entry name" value="CheY-like"/>
    <property type="match status" value="1"/>
</dbReference>
<proteinExistence type="predicted"/>
<dbReference type="InterPro" id="IPR011006">
    <property type="entry name" value="CheY-like_superfamily"/>
</dbReference>
<dbReference type="InterPro" id="IPR016032">
    <property type="entry name" value="Sig_transdc_resp-reg_C-effctor"/>
</dbReference>
<dbReference type="PRINTS" id="PR00038">
    <property type="entry name" value="HTHLUXR"/>
</dbReference>
<evidence type="ECO:0000313" key="6">
    <source>
        <dbReference type="Proteomes" id="UP000529946"/>
    </source>
</evidence>
<dbReference type="EMBL" id="JACIDM010000001">
    <property type="protein sequence ID" value="MBB4082216.1"/>
    <property type="molecule type" value="Genomic_DNA"/>
</dbReference>
<comment type="caution">
    <text evidence="5">The sequence shown here is derived from an EMBL/GenBank/DDBJ whole genome shotgun (WGS) entry which is preliminary data.</text>
</comment>
<feature type="domain" description="Response regulatory" evidence="4">
    <location>
        <begin position="1"/>
        <end position="101"/>
    </location>
</feature>
<dbReference type="Proteomes" id="UP000529946">
    <property type="component" value="Unassembled WGS sequence"/>
</dbReference>
<dbReference type="SMART" id="SM00421">
    <property type="entry name" value="HTH_LUXR"/>
    <property type="match status" value="1"/>
</dbReference>
<dbReference type="CDD" id="cd06170">
    <property type="entry name" value="LuxR_C_like"/>
    <property type="match status" value="1"/>
</dbReference>
<evidence type="ECO:0000313" key="5">
    <source>
        <dbReference type="EMBL" id="MBB4082216.1"/>
    </source>
</evidence>
<evidence type="ECO:0000259" key="4">
    <source>
        <dbReference type="PROSITE" id="PS50110"/>
    </source>
</evidence>
<organism evidence="5 6">
    <name type="scientific">Brevundimonas lenta</name>
    <dbReference type="NCBI Taxonomy" id="424796"/>
    <lineage>
        <taxon>Bacteria</taxon>
        <taxon>Pseudomonadati</taxon>
        <taxon>Pseudomonadota</taxon>
        <taxon>Alphaproteobacteria</taxon>
        <taxon>Caulobacterales</taxon>
        <taxon>Caulobacteraceae</taxon>
        <taxon>Brevundimonas</taxon>
    </lineage>
</organism>
<keyword evidence="2" id="KW-0597">Phosphoprotein</keyword>
<dbReference type="GO" id="GO:0003677">
    <property type="term" value="F:DNA binding"/>
    <property type="evidence" value="ECO:0007669"/>
    <property type="project" value="UniProtKB-KW"/>
</dbReference>
<protein>
    <submittedName>
        <fullName evidence="5">DNA-binding NarL/FixJ family response regulator</fullName>
    </submittedName>
</protein>
<feature type="modified residue" description="4-aspartylphosphate" evidence="2">
    <location>
        <position position="36"/>
    </location>
</feature>
<gene>
    <name evidence="5" type="ORF">GGR12_001055</name>
</gene>